<dbReference type="Pfam" id="PF03466">
    <property type="entry name" value="LysR_substrate"/>
    <property type="match status" value="1"/>
</dbReference>
<dbReference type="Gene3D" id="3.40.190.290">
    <property type="match status" value="1"/>
</dbReference>
<evidence type="ECO:0000256" key="1">
    <source>
        <dbReference type="ARBA" id="ARBA00009437"/>
    </source>
</evidence>
<evidence type="ECO:0000313" key="6">
    <source>
        <dbReference type="EMBL" id="TDR88130.1"/>
    </source>
</evidence>
<organism evidence="6 7">
    <name type="scientific">Enterovirga rhinocerotis</name>
    <dbReference type="NCBI Taxonomy" id="1339210"/>
    <lineage>
        <taxon>Bacteria</taxon>
        <taxon>Pseudomonadati</taxon>
        <taxon>Pseudomonadota</taxon>
        <taxon>Alphaproteobacteria</taxon>
        <taxon>Hyphomicrobiales</taxon>
        <taxon>Methylobacteriaceae</taxon>
        <taxon>Enterovirga</taxon>
    </lineage>
</organism>
<comment type="similarity">
    <text evidence="1">Belongs to the LysR transcriptional regulatory family.</text>
</comment>
<evidence type="ECO:0000313" key="7">
    <source>
        <dbReference type="Proteomes" id="UP000295122"/>
    </source>
</evidence>
<evidence type="ECO:0000256" key="4">
    <source>
        <dbReference type="ARBA" id="ARBA00023163"/>
    </source>
</evidence>
<keyword evidence="2" id="KW-0805">Transcription regulation</keyword>
<dbReference type="Pfam" id="PF00126">
    <property type="entry name" value="HTH_1"/>
    <property type="match status" value="1"/>
</dbReference>
<dbReference type="SUPFAM" id="SSF46785">
    <property type="entry name" value="Winged helix' DNA-binding domain"/>
    <property type="match status" value="1"/>
</dbReference>
<dbReference type="InterPro" id="IPR036388">
    <property type="entry name" value="WH-like_DNA-bd_sf"/>
</dbReference>
<name>A0A4R7BR32_9HYPH</name>
<keyword evidence="4" id="KW-0804">Transcription</keyword>
<dbReference type="PANTHER" id="PTHR30537">
    <property type="entry name" value="HTH-TYPE TRANSCRIPTIONAL REGULATOR"/>
    <property type="match status" value="1"/>
</dbReference>
<gene>
    <name evidence="6" type="ORF">EV668_3999</name>
</gene>
<dbReference type="CDD" id="cd08422">
    <property type="entry name" value="PBP2_CrgA_like"/>
    <property type="match status" value="1"/>
</dbReference>
<evidence type="ECO:0000256" key="3">
    <source>
        <dbReference type="ARBA" id="ARBA00023125"/>
    </source>
</evidence>
<dbReference type="FunFam" id="1.10.10.10:FF:000001">
    <property type="entry name" value="LysR family transcriptional regulator"/>
    <property type="match status" value="1"/>
</dbReference>
<dbReference type="PROSITE" id="PS50931">
    <property type="entry name" value="HTH_LYSR"/>
    <property type="match status" value="1"/>
</dbReference>
<sequence>MNRYAEMLVFVRAAEDGSFSAAARNLALTPSAVSKLISRIEARLGVLLFRRAHRAIALTPEGETFYKASLAAIEAVEAADAAVFSGHVGRETLRIRSMPIFATHALAPRLQGFCRRHPLLKVEVQLRIDPGNLLGEGMDVAIQVGALHDSSLVARRFSSTRWIICAAPDYLAAHGAPSHPDDLDRHVCLNFIPSIGARIWTVRGEGSPSRALDIDAAVLSNQASMLMALARTGMGIVRLTEFQVADSLASGELVELFPDHQSHEEDPIYVVYQSRRHLSTRVRAFLDFLDESFSDPPPWRYWRPDAGTAHSPS</sequence>
<keyword evidence="7" id="KW-1185">Reference proteome</keyword>
<proteinExistence type="inferred from homology"/>
<dbReference type="InterPro" id="IPR058163">
    <property type="entry name" value="LysR-type_TF_proteobact-type"/>
</dbReference>
<dbReference type="AlphaFoldDB" id="A0A4R7BR32"/>
<dbReference type="SUPFAM" id="SSF53850">
    <property type="entry name" value="Periplasmic binding protein-like II"/>
    <property type="match status" value="1"/>
</dbReference>
<dbReference type="Proteomes" id="UP000295122">
    <property type="component" value="Unassembled WGS sequence"/>
</dbReference>
<dbReference type="GO" id="GO:0003700">
    <property type="term" value="F:DNA-binding transcription factor activity"/>
    <property type="evidence" value="ECO:0007669"/>
    <property type="project" value="InterPro"/>
</dbReference>
<evidence type="ECO:0000259" key="5">
    <source>
        <dbReference type="PROSITE" id="PS50931"/>
    </source>
</evidence>
<dbReference type="Gene3D" id="1.10.10.10">
    <property type="entry name" value="Winged helix-like DNA-binding domain superfamily/Winged helix DNA-binding domain"/>
    <property type="match status" value="1"/>
</dbReference>
<evidence type="ECO:0000256" key="2">
    <source>
        <dbReference type="ARBA" id="ARBA00023015"/>
    </source>
</evidence>
<accession>A0A4R7BR32</accession>
<dbReference type="OrthoDB" id="9786526at2"/>
<comment type="caution">
    <text evidence="6">The sequence shown here is derived from an EMBL/GenBank/DDBJ whole genome shotgun (WGS) entry which is preliminary data.</text>
</comment>
<dbReference type="EMBL" id="SNZR01000015">
    <property type="protein sequence ID" value="TDR88130.1"/>
    <property type="molecule type" value="Genomic_DNA"/>
</dbReference>
<keyword evidence="3" id="KW-0238">DNA-binding</keyword>
<feature type="domain" description="HTH lysR-type" evidence="5">
    <location>
        <begin position="1"/>
        <end position="59"/>
    </location>
</feature>
<reference evidence="6 7" key="1">
    <citation type="submission" date="2019-03" db="EMBL/GenBank/DDBJ databases">
        <title>Genomic Encyclopedia of Type Strains, Phase IV (KMG-IV): sequencing the most valuable type-strain genomes for metagenomic binning, comparative biology and taxonomic classification.</title>
        <authorList>
            <person name="Goeker M."/>
        </authorList>
    </citation>
    <scope>NUCLEOTIDE SEQUENCE [LARGE SCALE GENOMIC DNA]</scope>
    <source>
        <strain evidence="6 7">DSM 25903</strain>
    </source>
</reference>
<protein>
    <submittedName>
        <fullName evidence="6">LysR family transcriptional regulator</fullName>
    </submittedName>
</protein>
<dbReference type="InterPro" id="IPR000847">
    <property type="entry name" value="LysR_HTH_N"/>
</dbReference>
<dbReference type="InterPro" id="IPR005119">
    <property type="entry name" value="LysR_subst-bd"/>
</dbReference>
<dbReference type="InterPro" id="IPR036390">
    <property type="entry name" value="WH_DNA-bd_sf"/>
</dbReference>
<dbReference type="GO" id="GO:0003677">
    <property type="term" value="F:DNA binding"/>
    <property type="evidence" value="ECO:0007669"/>
    <property type="project" value="UniProtKB-KW"/>
</dbReference>
<dbReference type="RefSeq" id="WP_133773368.1">
    <property type="nucleotide sequence ID" value="NZ_SNZR01000015.1"/>
</dbReference>
<dbReference type="PANTHER" id="PTHR30537:SF5">
    <property type="entry name" value="HTH-TYPE TRANSCRIPTIONAL ACTIVATOR TTDR-RELATED"/>
    <property type="match status" value="1"/>
</dbReference>